<evidence type="ECO:0008006" key="3">
    <source>
        <dbReference type="Google" id="ProtNLM"/>
    </source>
</evidence>
<evidence type="ECO:0000313" key="2">
    <source>
        <dbReference type="Proteomes" id="UP000632377"/>
    </source>
</evidence>
<accession>A0ABS1T4J3</accession>
<sequence>MNRLFDDIKNSKIEKEVEDVYKGALESYFTDNSIRYDYGCDGYLVSNIVYNNKTKVLRLIMEFKHDEDFSSKINQAKVLIQVLYYLKSFSLKSNEFPEVILVGDKDECFVLSSKQLMPYLDEKIDWSIAPSTARFKNSLLLNKIAADNTIIPHVFQIDKNFKFTDVIDDIQAIAMNMKIQIKLTEQNISSIYDYFIIKIIKDPNKYTVSDLVFIFINLILDPIDNYIHPKRKNTLVLSNNDHIYINGDAYESFVDYYSLDYSPKEKERLTSISDRLYEDTQRRFRGEFYTPTVWADEANKMISEIYGQDWREKYVVWDCAWGTGNLTRDYYFKELYCSTIFKGDLVVGSKYNTNATKFQYDFLNDDIDILKGAELLESMCKMPRKLLESLKADKPFLFFINPPFATAGNAKAKDAKSKNGTANTEINKLMKKYNVGKSAQQLYAQFLYKILLLKRRDNLSNVKVAVFSNPLFLSGPSFEGFRKHFFEDFKFVKGMLLKAGNFYDVSNDWAISFSLWDTGTNTDISTFNYDIKDITNENSIVTIGKKQIYNLDGLRSAADWISIKELPKTKEIITLKSPVNPDKEIVKTDQEALAYFINDSNNIYANTQGVYLMSSKITRHIRTIPIYKENIMQCLSLFSARKVIKSNWINQKDEYQEPNVNHVKYKEWEKDSIVYSLFNVSSYQSSLRKIKSSGRDFNIFNELFFMSNDEIKTLADKYNNYPLYMDAKNYSNERYLYLLLKNIHLSKESRDVLEKAKELIIKSIEYREPFDNEFPQYQINSWDAGWYQIKQLLNKYMKTELEEFEGFYLQLENKMRNLIYDIGFLKS</sequence>
<reference evidence="1 2" key="1">
    <citation type="submission" date="2021-01" db="EMBL/GenBank/DDBJ databases">
        <title>Genome public.</title>
        <authorList>
            <person name="Liu C."/>
            <person name="Sun Q."/>
        </authorList>
    </citation>
    <scope>NUCLEOTIDE SEQUENCE [LARGE SCALE GENOMIC DNA]</scope>
    <source>
        <strain evidence="1 2">YIM B02515</strain>
    </source>
</reference>
<evidence type="ECO:0000313" key="1">
    <source>
        <dbReference type="EMBL" id="MBL4934247.1"/>
    </source>
</evidence>
<comment type="caution">
    <text evidence="1">The sequence shown here is derived from an EMBL/GenBank/DDBJ whole genome shotgun (WGS) entry which is preliminary data.</text>
</comment>
<organism evidence="1 2">
    <name type="scientific">Clostridium rhizosphaerae</name>
    <dbReference type="NCBI Taxonomy" id="2803861"/>
    <lineage>
        <taxon>Bacteria</taxon>
        <taxon>Bacillati</taxon>
        <taxon>Bacillota</taxon>
        <taxon>Clostridia</taxon>
        <taxon>Eubacteriales</taxon>
        <taxon>Clostridiaceae</taxon>
        <taxon>Clostridium</taxon>
    </lineage>
</organism>
<dbReference type="EMBL" id="JAESWC010000001">
    <property type="protein sequence ID" value="MBL4934247.1"/>
    <property type="molecule type" value="Genomic_DNA"/>
</dbReference>
<protein>
    <recommendedName>
        <fullName evidence="3">Site-specific DNA-methyltransferase (adenine-specific)</fullName>
    </recommendedName>
</protein>
<dbReference type="Proteomes" id="UP000632377">
    <property type="component" value="Unassembled WGS sequence"/>
</dbReference>
<keyword evidence="2" id="KW-1185">Reference proteome</keyword>
<name>A0ABS1T4J3_9CLOT</name>
<gene>
    <name evidence="1" type="ORF">JK636_00590</name>
</gene>
<dbReference type="InterPro" id="IPR029063">
    <property type="entry name" value="SAM-dependent_MTases_sf"/>
</dbReference>
<dbReference type="SUPFAM" id="SSF53335">
    <property type="entry name" value="S-adenosyl-L-methionine-dependent methyltransferases"/>
    <property type="match status" value="1"/>
</dbReference>
<proteinExistence type="predicted"/>